<evidence type="ECO:0000256" key="1">
    <source>
        <dbReference type="ARBA" id="ARBA00022737"/>
    </source>
</evidence>
<dbReference type="Proteomes" id="UP000688137">
    <property type="component" value="Unassembled WGS sequence"/>
</dbReference>
<reference evidence="2" key="1">
    <citation type="submission" date="2021-01" db="EMBL/GenBank/DDBJ databases">
        <authorList>
            <consortium name="Genoscope - CEA"/>
            <person name="William W."/>
        </authorList>
    </citation>
    <scope>NUCLEOTIDE SEQUENCE</scope>
</reference>
<evidence type="ECO:0008006" key="4">
    <source>
        <dbReference type="Google" id="ProtNLM"/>
    </source>
</evidence>
<comment type="caution">
    <text evidence="2">The sequence shown here is derived from an EMBL/GenBank/DDBJ whole genome shotgun (WGS) entry which is preliminary data.</text>
</comment>
<dbReference type="PANTHER" id="PTHR24362:SF309">
    <property type="entry name" value="PROTEIN KINASE DOMAIN-CONTAINING PROTEIN"/>
    <property type="match status" value="1"/>
</dbReference>
<protein>
    <recommendedName>
        <fullName evidence="4">Protein kinase domain-containing protein</fullName>
    </recommendedName>
</protein>
<keyword evidence="3" id="KW-1185">Reference proteome</keyword>
<gene>
    <name evidence="2" type="ORF">PPRIM_AZ9-3.1.T0340344</name>
</gene>
<dbReference type="Pfam" id="PF02493">
    <property type="entry name" value="MORN"/>
    <property type="match status" value="2"/>
</dbReference>
<evidence type="ECO:0000313" key="2">
    <source>
        <dbReference type="EMBL" id="CAD8063468.1"/>
    </source>
</evidence>
<name>A0A8S1L6E8_PARPR</name>
<sequence length="460" mass="54549">MGICLNKQFIDDYEKLFSDHPESYKAIQLYPAFSHVKIVHNDWYRLAKVEFKGLPHETEAFLKKWRSREQHPHLFLIHKIITDETSRTVIYMDFPESTVTEIDEETLLPLLDAVLQIMSKWQKQSKTYSYFGCDSVYKVRSFDGKIYYKILDPMLHPYLIMFYRKCWLQKNTKQIAQLLTKFYLSPIQLDALSNKVEYPIHNFYKSDVFCFGLFIYKCLTQDDDFYDINNYRVKLDKIKNNIQDLTLQNYAKMILLNMLEENEEDRPDFIQLDLKFSHFAPELKYSRVFYNINQMIFEESLLQITQLVTEQNNEQIIPEEIQGFNFDDGLDFDNLHFSITSNTNPTGEIHKMIGKGFHSQMILNNNRQQNIEQDEGVKRKTRIDLPCLGYADLSNWKTAEGMFTKGMLQGYGRLTFSNGDKFEGFFINNRANGKGTYTFHDNQYHKKEGTWKDNKFIITI</sequence>
<organism evidence="2 3">
    <name type="scientific">Paramecium primaurelia</name>
    <dbReference type="NCBI Taxonomy" id="5886"/>
    <lineage>
        <taxon>Eukaryota</taxon>
        <taxon>Sar</taxon>
        <taxon>Alveolata</taxon>
        <taxon>Ciliophora</taxon>
        <taxon>Intramacronucleata</taxon>
        <taxon>Oligohymenophorea</taxon>
        <taxon>Peniculida</taxon>
        <taxon>Parameciidae</taxon>
        <taxon>Paramecium</taxon>
    </lineage>
</organism>
<dbReference type="PANTHER" id="PTHR24362">
    <property type="entry name" value="SERINE/THREONINE-PROTEIN KINASE NEK"/>
    <property type="match status" value="1"/>
</dbReference>
<evidence type="ECO:0000313" key="3">
    <source>
        <dbReference type="Proteomes" id="UP000688137"/>
    </source>
</evidence>
<dbReference type="AlphaFoldDB" id="A0A8S1L6E8"/>
<accession>A0A8S1L6E8</accession>
<proteinExistence type="predicted"/>
<keyword evidence="1" id="KW-0677">Repeat</keyword>
<dbReference type="EMBL" id="CAJJDM010000033">
    <property type="protein sequence ID" value="CAD8063468.1"/>
    <property type="molecule type" value="Genomic_DNA"/>
</dbReference>
<dbReference type="InterPro" id="IPR003409">
    <property type="entry name" value="MORN"/>
</dbReference>